<dbReference type="PANTHER" id="PTHR42760">
    <property type="entry name" value="SHORT-CHAIN DEHYDROGENASES/REDUCTASES FAMILY MEMBER"/>
    <property type="match status" value="1"/>
</dbReference>
<dbReference type="RefSeq" id="WP_160382544.1">
    <property type="nucleotide sequence ID" value="NZ_WNXQ01000004.1"/>
</dbReference>
<dbReference type="GO" id="GO:0016616">
    <property type="term" value="F:oxidoreductase activity, acting on the CH-OH group of donors, NAD or NADP as acceptor"/>
    <property type="evidence" value="ECO:0007669"/>
    <property type="project" value="TreeGrafter"/>
</dbReference>
<sequence>MKTGTGRIGGGVVVITGAAQGIGRRYALAAAEAGASVAICDLADVSGVVKEIEALGGSAYGARVDITRPEEVSDFVDAVEAGLGGITGLVNNAALFGRLQPMDFDDIPLEEFRQVMDVNVTGSFIVTREVARRMKPRKAGRIINISSSTVIVGSADLMHYVASKGAVVAMTRVFARALGPHGIGVNTIIPGLVSSDNVLSNDSFAGLVDFAAARRCFARPQQPEDLIGAVLFLLSEDSSFITGQSLIVDGGALFQ</sequence>
<dbReference type="InterPro" id="IPR057326">
    <property type="entry name" value="KR_dom"/>
</dbReference>
<dbReference type="InterPro" id="IPR002347">
    <property type="entry name" value="SDR_fam"/>
</dbReference>
<dbReference type="SUPFAM" id="SSF51735">
    <property type="entry name" value="NAD(P)-binding Rossmann-fold domains"/>
    <property type="match status" value="1"/>
</dbReference>
<evidence type="ECO:0000259" key="2">
    <source>
        <dbReference type="SMART" id="SM00822"/>
    </source>
</evidence>
<accession>A0A844WB21</accession>
<evidence type="ECO:0000256" key="1">
    <source>
        <dbReference type="ARBA" id="ARBA00006484"/>
    </source>
</evidence>
<keyword evidence="4" id="KW-1185">Reference proteome</keyword>
<dbReference type="AlphaFoldDB" id="A0A844WB21"/>
<dbReference type="EMBL" id="WNXQ01000004">
    <property type="protein sequence ID" value="MWB78283.1"/>
    <property type="molecule type" value="Genomic_DNA"/>
</dbReference>
<evidence type="ECO:0000313" key="4">
    <source>
        <dbReference type="Proteomes" id="UP000443843"/>
    </source>
</evidence>
<organism evidence="3 4">
    <name type="scientific">Pseudooceanicola pacificus</name>
    <dbReference type="NCBI Taxonomy" id="2676438"/>
    <lineage>
        <taxon>Bacteria</taxon>
        <taxon>Pseudomonadati</taxon>
        <taxon>Pseudomonadota</taxon>
        <taxon>Alphaproteobacteria</taxon>
        <taxon>Rhodobacterales</taxon>
        <taxon>Paracoccaceae</taxon>
        <taxon>Pseudooceanicola</taxon>
    </lineage>
</organism>
<reference evidence="3 4" key="1">
    <citation type="submission" date="2019-11" db="EMBL/GenBank/DDBJ databases">
        <title>Pseudooceanicola pacifica sp. nov., isolated from deep-sea sediment of the Pacific Ocean.</title>
        <authorList>
            <person name="Lyu L."/>
        </authorList>
    </citation>
    <scope>NUCLEOTIDE SEQUENCE [LARGE SCALE GENOMIC DNA]</scope>
    <source>
        <strain evidence="3 4">216_PA32_1</strain>
    </source>
</reference>
<dbReference type="Pfam" id="PF13561">
    <property type="entry name" value="adh_short_C2"/>
    <property type="match status" value="1"/>
</dbReference>
<evidence type="ECO:0000313" key="3">
    <source>
        <dbReference type="EMBL" id="MWB78283.1"/>
    </source>
</evidence>
<dbReference type="Proteomes" id="UP000443843">
    <property type="component" value="Unassembled WGS sequence"/>
</dbReference>
<name>A0A844WB21_9RHOB</name>
<dbReference type="PROSITE" id="PS00061">
    <property type="entry name" value="ADH_SHORT"/>
    <property type="match status" value="1"/>
</dbReference>
<comment type="caution">
    <text evidence="3">The sequence shown here is derived from an EMBL/GenBank/DDBJ whole genome shotgun (WGS) entry which is preliminary data.</text>
</comment>
<comment type="similarity">
    <text evidence="1">Belongs to the short-chain dehydrogenases/reductases (SDR) family.</text>
</comment>
<feature type="domain" description="Ketoreductase" evidence="2">
    <location>
        <begin position="11"/>
        <end position="192"/>
    </location>
</feature>
<dbReference type="FunFam" id="3.40.50.720:FF:000084">
    <property type="entry name" value="Short-chain dehydrogenase reductase"/>
    <property type="match status" value="1"/>
</dbReference>
<gene>
    <name evidence="3" type="ORF">GLS40_09625</name>
</gene>
<dbReference type="SMART" id="SM00822">
    <property type="entry name" value="PKS_KR"/>
    <property type="match status" value="1"/>
</dbReference>
<dbReference type="InterPro" id="IPR036291">
    <property type="entry name" value="NAD(P)-bd_dom_sf"/>
</dbReference>
<dbReference type="PRINTS" id="PR00080">
    <property type="entry name" value="SDRFAMILY"/>
</dbReference>
<proteinExistence type="inferred from homology"/>
<dbReference type="CDD" id="cd05233">
    <property type="entry name" value="SDR_c"/>
    <property type="match status" value="1"/>
</dbReference>
<protein>
    <submittedName>
        <fullName evidence="3">SDR family oxidoreductase</fullName>
    </submittedName>
</protein>
<dbReference type="Gene3D" id="3.40.50.720">
    <property type="entry name" value="NAD(P)-binding Rossmann-like Domain"/>
    <property type="match status" value="1"/>
</dbReference>
<dbReference type="InterPro" id="IPR020904">
    <property type="entry name" value="Sc_DH/Rdtase_CS"/>
</dbReference>
<dbReference type="PRINTS" id="PR00081">
    <property type="entry name" value="GDHRDH"/>
</dbReference>